<evidence type="ECO:0000313" key="11">
    <source>
        <dbReference type="EnsemblMetazoa" id="MDOA003157-PA"/>
    </source>
</evidence>
<evidence type="ECO:0000256" key="4">
    <source>
        <dbReference type="ARBA" id="ARBA00022771"/>
    </source>
</evidence>
<dbReference type="EnsemblMetazoa" id="MDOA003157-RA">
    <property type="protein sequence ID" value="MDOA003157-PA"/>
    <property type="gene ID" value="MDOA003157"/>
</dbReference>
<dbReference type="eggNOG" id="KOG3993">
    <property type="taxonomic scope" value="Eukaryota"/>
</dbReference>
<evidence type="ECO:0000256" key="3">
    <source>
        <dbReference type="ARBA" id="ARBA00022737"/>
    </source>
</evidence>
<keyword evidence="6" id="KW-0805">Transcription regulation</keyword>
<keyword evidence="7" id="KW-0804">Transcription</keyword>
<feature type="compositionally biased region" description="Acidic residues" evidence="9">
    <location>
        <begin position="219"/>
        <end position="248"/>
    </location>
</feature>
<feature type="compositionally biased region" description="Polar residues" evidence="9">
    <location>
        <begin position="80"/>
        <end position="97"/>
    </location>
</feature>
<feature type="domain" description="C2H2-type" evidence="10">
    <location>
        <begin position="562"/>
        <end position="589"/>
    </location>
</feature>
<dbReference type="GO" id="GO:0008270">
    <property type="term" value="F:zinc ion binding"/>
    <property type="evidence" value="ECO:0007669"/>
    <property type="project" value="UniProtKB-KW"/>
</dbReference>
<dbReference type="Gene3D" id="3.30.160.60">
    <property type="entry name" value="Classic Zinc Finger"/>
    <property type="match status" value="2"/>
</dbReference>
<feature type="compositionally biased region" description="Basic residues" evidence="9">
    <location>
        <begin position="268"/>
        <end position="277"/>
    </location>
</feature>
<keyword evidence="4" id="KW-0863">Zinc-finger</keyword>
<dbReference type="AlphaFoldDB" id="A0A1I8MBD8"/>
<feature type="region of interest" description="Disordered" evidence="9">
    <location>
        <begin position="586"/>
        <end position="614"/>
    </location>
</feature>
<feature type="region of interest" description="Disordered" evidence="9">
    <location>
        <begin position="780"/>
        <end position="807"/>
    </location>
</feature>
<dbReference type="SMART" id="SM00355">
    <property type="entry name" value="ZnF_C2H2"/>
    <property type="match status" value="3"/>
</dbReference>
<evidence type="ECO:0000256" key="7">
    <source>
        <dbReference type="ARBA" id="ARBA00023163"/>
    </source>
</evidence>
<reference evidence="11" key="1">
    <citation type="submission" date="2020-05" db="UniProtKB">
        <authorList>
            <consortium name="EnsemblMetazoa"/>
        </authorList>
    </citation>
    <scope>IDENTIFICATION</scope>
    <source>
        <strain evidence="11">Aabys</strain>
    </source>
</reference>
<comment type="subcellular location">
    <subcellularLocation>
        <location evidence="1">Nucleus</location>
    </subcellularLocation>
</comment>
<dbReference type="InterPro" id="IPR013087">
    <property type="entry name" value="Znf_C2H2_type"/>
</dbReference>
<evidence type="ECO:0000256" key="1">
    <source>
        <dbReference type="ARBA" id="ARBA00004123"/>
    </source>
</evidence>
<dbReference type="FunFam" id="3.30.160.60:FF:000065">
    <property type="entry name" value="B-cell CLL/lymphoma 6, member B"/>
    <property type="match status" value="1"/>
</dbReference>
<feature type="region of interest" description="Disordered" evidence="9">
    <location>
        <begin position="443"/>
        <end position="464"/>
    </location>
</feature>
<evidence type="ECO:0000256" key="2">
    <source>
        <dbReference type="ARBA" id="ARBA00022723"/>
    </source>
</evidence>
<dbReference type="GO" id="GO:0000978">
    <property type="term" value="F:RNA polymerase II cis-regulatory region sequence-specific DNA binding"/>
    <property type="evidence" value="ECO:0007669"/>
    <property type="project" value="TreeGrafter"/>
</dbReference>
<organism evidence="11">
    <name type="scientific">Musca domestica</name>
    <name type="common">House fly</name>
    <dbReference type="NCBI Taxonomy" id="7370"/>
    <lineage>
        <taxon>Eukaryota</taxon>
        <taxon>Metazoa</taxon>
        <taxon>Ecdysozoa</taxon>
        <taxon>Arthropoda</taxon>
        <taxon>Hexapoda</taxon>
        <taxon>Insecta</taxon>
        <taxon>Pterygota</taxon>
        <taxon>Neoptera</taxon>
        <taxon>Endopterygota</taxon>
        <taxon>Diptera</taxon>
        <taxon>Brachycera</taxon>
        <taxon>Muscomorpha</taxon>
        <taxon>Muscoidea</taxon>
        <taxon>Muscidae</taxon>
        <taxon>Musca</taxon>
    </lineage>
</organism>
<keyword evidence="2" id="KW-0479">Metal-binding</keyword>
<protein>
    <recommendedName>
        <fullName evidence="10">C2H2-type domain-containing protein</fullName>
    </recommendedName>
</protein>
<feature type="region of interest" description="Disordered" evidence="9">
    <location>
        <begin position="78"/>
        <end position="112"/>
    </location>
</feature>
<keyword evidence="3" id="KW-0677">Repeat</keyword>
<accession>A0A1I8MBD8</accession>
<evidence type="ECO:0000256" key="8">
    <source>
        <dbReference type="ARBA" id="ARBA00023242"/>
    </source>
</evidence>
<dbReference type="SUPFAM" id="SSF57667">
    <property type="entry name" value="beta-beta-alpha zinc fingers"/>
    <property type="match status" value="2"/>
</dbReference>
<dbReference type="PROSITE" id="PS00028">
    <property type="entry name" value="ZINC_FINGER_C2H2_1"/>
    <property type="match status" value="2"/>
</dbReference>
<feature type="domain" description="C2H2-type" evidence="10">
    <location>
        <begin position="626"/>
        <end position="653"/>
    </location>
</feature>
<dbReference type="PANTHER" id="PTHR15065:SF10">
    <property type="entry name" value="NERVOUS FINGERS 2, ISOFORM B"/>
    <property type="match status" value="1"/>
</dbReference>
<feature type="compositionally biased region" description="Low complexity" evidence="9">
    <location>
        <begin position="278"/>
        <end position="290"/>
    </location>
</feature>
<dbReference type="STRING" id="7370.A0A1I8MBD8"/>
<name>A0A1I8MBD8_MUSDO</name>
<dbReference type="PROSITE" id="PS50157">
    <property type="entry name" value="ZINC_FINGER_C2H2_2"/>
    <property type="match status" value="2"/>
</dbReference>
<sequence>MMNEAYTECRILPAINETFPQFSARPPILELISPLDLSLRAGVNIVPITPPSTPSPPRKRSRFVMTEEQQHFLWRPHVMGTNNSNSSNTAPQTQADGNTATVTTTNSASVRSPNRVMTTESQNYVSSIYARREELPLFPVQDNEGYETLTQQTFAGRNNAASREALEVGNNFAEIPKSQRSVTLIMDEYRQQPQQQQQHHQLPSMPTIYVDDETIVLTEDEDDDDVDEAREEVNENDGSDEEIDEENETLVSSQELSEDVETNEAHLHPHHQNHLHHTTSSPHSSHNSSSEPRYENKHQSANVEEEEEDPDEDEEYVDILSNDDDDINPLSSKAITMLRLQSQTEMEQELARDGQVLTRNKLVYENEELHNRAVDGLAKLFDRDFQKGNSNNDAGNNNNGKTYIDLTNCTKSPATRMPGTQDKQEIMITSNSNVPPPPIPPTANGHNPTSSSNHIRPTAYKTHKTERKRMKLRKHMSLDEETISPVSGTIIRKLRDDEELVVRKGDIDPAFNVVEVTEEAKAILASIDNKIGAYLCQLCRTLYDDAFKLAQHRCPRIVHIEYKCSECEKVFNCPANLASHRRWHKPKSELLANSQAKKRQHTERLPTSVGHSPDKNLNDDGIDGIFPCNQCGKTFRRQAYLKKHQTSHQMLENLKSLDIFKNSTTNSTNLHPPVGSHLNAALHSSSRIPNTPLYPSMIPPPRPYPTTRFGPFPFGTPFDHRRFYTLGEFYLSQQLERSSAFQYVQANHLRNLSNVAAGNFATAAVTSTITATTTISQELVGSTGSSSSAPGRPPILNHSSPPLARPTANLSPIKPFNLMTSNIYGSSNSSSRSEFDDV</sequence>
<dbReference type="GO" id="GO:0005634">
    <property type="term" value="C:nucleus"/>
    <property type="evidence" value="ECO:0007669"/>
    <property type="project" value="UniProtKB-SubCell"/>
</dbReference>
<dbReference type="Pfam" id="PF00096">
    <property type="entry name" value="zf-C2H2"/>
    <property type="match status" value="2"/>
</dbReference>
<evidence type="ECO:0000259" key="10">
    <source>
        <dbReference type="PROSITE" id="PS50157"/>
    </source>
</evidence>
<feature type="compositionally biased region" description="Polar residues" evidence="9">
    <location>
        <begin position="444"/>
        <end position="455"/>
    </location>
</feature>
<proteinExistence type="predicted"/>
<dbReference type="GO" id="GO:0017053">
    <property type="term" value="C:transcription repressor complex"/>
    <property type="evidence" value="ECO:0007669"/>
    <property type="project" value="TreeGrafter"/>
</dbReference>
<feature type="region of interest" description="Disordered" evidence="9">
    <location>
        <begin position="219"/>
        <end position="315"/>
    </location>
</feature>
<dbReference type="GO" id="GO:0030182">
    <property type="term" value="P:neuron differentiation"/>
    <property type="evidence" value="ECO:0007669"/>
    <property type="project" value="TreeGrafter"/>
</dbReference>
<feature type="compositionally biased region" description="Polar residues" evidence="9">
    <location>
        <begin position="780"/>
        <end position="789"/>
    </location>
</feature>
<dbReference type="VEuPathDB" id="VectorBase:MDOMA2_021244"/>
<dbReference type="InterPro" id="IPR036236">
    <property type="entry name" value="Znf_C2H2_sf"/>
</dbReference>
<dbReference type="FunFam" id="3.30.160.60:FF:001896">
    <property type="entry name" value="insulinoma-associated protein 1b"/>
    <property type="match status" value="1"/>
</dbReference>
<evidence type="ECO:0000256" key="5">
    <source>
        <dbReference type="ARBA" id="ARBA00022833"/>
    </source>
</evidence>
<feature type="compositionally biased region" description="Acidic residues" evidence="9">
    <location>
        <begin position="303"/>
        <end position="315"/>
    </location>
</feature>
<feature type="compositionally biased region" description="Low complexity" evidence="9">
    <location>
        <begin position="98"/>
        <end position="110"/>
    </location>
</feature>
<keyword evidence="8" id="KW-0539">Nucleus</keyword>
<dbReference type="VEuPathDB" id="VectorBase:MDOA003157"/>
<dbReference type="PANTHER" id="PTHR15065">
    <property type="entry name" value="INSULINOMA-ASSOCIATED 1"/>
    <property type="match status" value="1"/>
</dbReference>
<dbReference type="GO" id="GO:0010564">
    <property type="term" value="P:regulation of cell cycle process"/>
    <property type="evidence" value="ECO:0007669"/>
    <property type="project" value="TreeGrafter"/>
</dbReference>
<evidence type="ECO:0000256" key="6">
    <source>
        <dbReference type="ARBA" id="ARBA00023015"/>
    </source>
</evidence>
<evidence type="ECO:0000256" key="9">
    <source>
        <dbReference type="SAM" id="MobiDB-lite"/>
    </source>
</evidence>
<dbReference type="GO" id="GO:0001227">
    <property type="term" value="F:DNA-binding transcription repressor activity, RNA polymerase II-specific"/>
    <property type="evidence" value="ECO:0007669"/>
    <property type="project" value="TreeGrafter"/>
</dbReference>
<keyword evidence="5" id="KW-0862">Zinc</keyword>
<dbReference type="InterPro" id="IPR042972">
    <property type="entry name" value="INSM1/2"/>
</dbReference>